<evidence type="ECO:0000313" key="5">
    <source>
        <dbReference type="EMBL" id="LAC37286.1"/>
    </source>
</evidence>
<dbReference type="EMBL" id="ICPP01004642">
    <property type="protein sequence ID" value="LAC37286.1"/>
    <property type="molecule type" value="Transcribed_RNA"/>
</dbReference>
<proteinExistence type="predicted"/>
<dbReference type="SMART" id="SM00194">
    <property type="entry name" value="PTPc"/>
    <property type="match status" value="1"/>
</dbReference>
<comment type="subcellular location">
    <subcellularLocation>
        <location evidence="1">Nucleus</location>
    </subcellularLocation>
</comment>
<accession>A0A6G1REF7</accession>
<dbReference type="InterPro" id="IPR000387">
    <property type="entry name" value="Tyr_Pase_dom"/>
</dbReference>
<protein>
    <submittedName>
        <fullName evidence="5">Protein tyrosine phosphatase, non-receptor type 13</fullName>
    </submittedName>
</protein>
<dbReference type="Pfam" id="PF00102">
    <property type="entry name" value="Y_phosphatase"/>
    <property type="match status" value="1"/>
</dbReference>
<name>A0A6G1REF7_9GRUI</name>
<evidence type="ECO:0000259" key="4">
    <source>
        <dbReference type="PROSITE" id="PS50056"/>
    </source>
</evidence>
<keyword evidence="2" id="KW-0539">Nucleus</keyword>
<reference evidence="5" key="2">
    <citation type="submission" date="2020-03" db="EMBL/GenBank/DDBJ databases">
        <authorList>
            <consortium name="Environmental Genome Science Research Promotion Project"/>
            <person name="Nakajima N."/>
            <person name="Onuma M."/>
            <person name="Endoh D."/>
        </authorList>
    </citation>
    <scope>NUCLEOTIDE SEQUENCE</scope>
</reference>
<evidence type="ECO:0000256" key="1">
    <source>
        <dbReference type="ARBA" id="ARBA00004123"/>
    </source>
</evidence>
<dbReference type="InterPro" id="IPR029021">
    <property type="entry name" value="Prot-tyrosine_phosphatase-like"/>
</dbReference>
<feature type="domain" description="Tyrosine specific protein phosphatases" evidence="4">
    <location>
        <begin position="38"/>
        <end position="107"/>
    </location>
</feature>
<dbReference type="PROSITE" id="PS50055">
    <property type="entry name" value="TYR_PHOSPHATASE_PTP"/>
    <property type="match status" value="1"/>
</dbReference>
<dbReference type="PROSITE" id="PS50056">
    <property type="entry name" value="TYR_PHOSPHATASE_2"/>
    <property type="match status" value="1"/>
</dbReference>
<dbReference type="AlphaFoldDB" id="A0A6G1REF7"/>
<dbReference type="SUPFAM" id="SSF52799">
    <property type="entry name" value="(Phosphotyrosine protein) phosphatases II"/>
    <property type="match status" value="1"/>
</dbReference>
<dbReference type="InterPro" id="IPR000242">
    <property type="entry name" value="PTP_cat"/>
</dbReference>
<dbReference type="GO" id="GO:0005737">
    <property type="term" value="C:cytoplasm"/>
    <property type="evidence" value="ECO:0007669"/>
    <property type="project" value="TreeGrafter"/>
</dbReference>
<sequence length="129" mass="14759">MLVGVVFTPQTGEVRHISHLNFIAWPDHDTPSQPDDLLTFISYMRHIHKSGPIVTHCSAGIGRSGTLICIDVVLGLISRDLDFDISDLVRTMRLQRHGMVQTEDQYIFCYQVVLYVLNHLQQEEQQRGK</sequence>
<dbReference type="PRINTS" id="PR00700">
    <property type="entry name" value="PRTYPHPHTASE"/>
</dbReference>
<dbReference type="SMART" id="SM00404">
    <property type="entry name" value="PTPc_motif"/>
    <property type="match status" value="1"/>
</dbReference>
<dbReference type="GO" id="GO:0036312">
    <property type="term" value="F:phosphatidylinositol 3-kinase regulatory subunit binding"/>
    <property type="evidence" value="ECO:0007669"/>
    <property type="project" value="TreeGrafter"/>
</dbReference>
<evidence type="ECO:0000259" key="3">
    <source>
        <dbReference type="PROSITE" id="PS50055"/>
    </source>
</evidence>
<dbReference type="GO" id="GO:0005634">
    <property type="term" value="C:nucleus"/>
    <property type="evidence" value="ECO:0007669"/>
    <property type="project" value="UniProtKB-SubCell"/>
</dbReference>
<dbReference type="PANTHER" id="PTHR46900">
    <property type="entry name" value="TYROSINE-PROTEIN PHOSPHATASE NON-RECEPTOR TYPE 13"/>
    <property type="match status" value="1"/>
</dbReference>
<reference evidence="5" key="1">
    <citation type="submission" date="2020-03" db="EMBL/GenBank/DDBJ databases">
        <title>Okinawa Rail whole genome shotgun sequence.</title>
        <authorList>
            <person name="Nakajima N."/>
            <person name="Onuma M."/>
            <person name="Endoh D."/>
        </authorList>
    </citation>
    <scope>NUCLEOTIDE SEQUENCE</scope>
</reference>
<evidence type="ECO:0000256" key="2">
    <source>
        <dbReference type="ARBA" id="ARBA00023242"/>
    </source>
</evidence>
<dbReference type="InterPro" id="IPR052074">
    <property type="entry name" value="NonRcpt_TyrProt_Phosphatase"/>
</dbReference>
<dbReference type="PANTHER" id="PTHR46900:SF1">
    <property type="entry name" value="TYROSINE-PROTEIN PHOSPHATASE NON-RECEPTOR TYPE 13"/>
    <property type="match status" value="1"/>
</dbReference>
<feature type="domain" description="Tyrosine-protein phosphatase" evidence="3">
    <location>
        <begin position="10"/>
        <end position="116"/>
    </location>
</feature>
<dbReference type="Gene3D" id="3.90.190.10">
    <property type="entry name" value="Protein tyrosine phosphatase superfamily"/>
    <property type="match status" value="1"/>
</dbReference>
<dbReference type="InterPro" id="IPR003595">
    <property type="entry name" value="Tyr_Pase_cat"/>
</dbReference>
<dbReference type="GO" id="GO:0004725">
    <property type="term" value="F:protein tyrosine phosphatase activity"/>
    <property type="evidence" value="ECO:0007669"/>
    <property type="project" value="InterPro"/>
</dbReference>
<keyword evidence="5" id="KW-0675">Receptor</keyword>
<organism evidence="5">
    <name type="scientific">Hypotaenidia okinawae</name>
    <dbReference type="NCBI Taxonomy" id="2861861"/>
    <lineage>
        <taxon>Eukaryota</taxon>
        <taxon>Metazoa</taxon>
        <taxon>Chordata</taxon>
        <taxon>Craniata</taxon>
        <taxon>Vertebrata</taxon>
        <taxon>Euteleostomi</taxon>
        <taxon>Archelosauria</taxon>
        <taxon>Archosauria</taxon>
        <taxon>Dinosauria</taxon>
        <taxon>Saurischia</taxon>
        <taxon>Theropoda</taxon>
        <taxon>Coelurosauria</taxon>
        <taxon>Aves</taxon>
        <taxon>Neognathae</taxon>
        <taxon>Neoaves</taxon>
        <taxon>Gruiformes</taxon>
        <taxon>Rallidae</taxon>
        <taxon>Hypotaenidia</taxon>
    </lineage>
</organism>